<feature type="domain" description="HNH nuclease" evidence="3">
    <location>
        <begin position="59"/>
        <end position="102"/>
    </location>
</feature>
<dbReference type="InterPro" id="IPR044925">
    <property type="entry name" value="His-Me_finger_sf"/>
</dbReference>
<dbReference type="Pfam" id="PF13392">
    <property type="entry name" value="HNH_3"/>
    <property type="match status" value="1"/>
</dbReference>
<dbReference type="Proteomes" id="UP000198680">
    <property type="component" value="Unassembled WGS sequence"/>
</dbReference>
<feature type="domain" description="NUMOD4" evidence="2">
    <location>
        <begin position="3"/>
        <end position="48"/>
    </location>
</feature>
<feature type="region of interest" description="Disordered" evidence="1">
    <location>
        <begin position="73"/>
        <end position="98"/>
    </location>
</feature>
<keyword evidence="5" id="KW-1185">Reference proteome</keyword>
<proteinExistence type="predicted"/>
<dbReference type="Gene3D" id="3.90.75.20">
    <property type="match status" value="1"/>
</dbReference>
<evidence type="ECO:0000313" key="4">
    <source>
        <dbReference type="EMBL" id="SDN35029.1"/>
    </source>
</evidence>
<dbReference type="RefSeq" id="WP_091223852.1">
    <property type="nucleotide sequence ID" value="NZ_FNHE01000017.1"/>
</dbReference>
<dbReference type="AlphaFoldDB" id="A0A1H0ANR7"/>
<evidence type="ECO:0000256" key="1">
    <source>
        <dbReference type="SAM" id="MobiDB-lite"/>
    </source>
</evidence>
<dbReference type="InterPro" id="IPR010902">
    <property type="entry name" value="NUMOD4"/>
</dbReference>
<dbReference type="SUPFAM" id="SSF54060">
    <property type="entry name" value="His-Me finger endonucleases"/>
    <property type="match status" value="1"/>
</dbReference>
<accession>A0A1H0ANR7</accession>
<dbReference type="GO" id="GO:0016788">
    <property type="term" value="F:hydrolase activity, acting on ester bonds"/>
    <property type="evidence" value="ECO:0007669"/>
    <property type="project" value="InterPro"/>
</dbReference>
<evidence type="ECO:0000259" key="2">
    <source>
        <dbReference type="Pfam" id="PF07463"/>
    </source>
</evidence>
<evidence type="ECO:0000313" key="5">
    <source>
        <dbReference type="Proteomes" id="UP000198680"/>
    </source>
</evidence>
<dbReference type="EMBL" id="FNHE01000017">
    <property type="protein sequence ID" value="SDN35029.1"/>
    <property type="molecule type" value="Genomic_DNA"/>
</dbReference>
<dbReference type="OrthoDB" id="3732358at2"/>
<evidence type="ECO:0000259" key="3">
    <source>
        <dbReference type="Pfam" id="PF13392"/>
    </source>
</evidence>
<gene>
    <name evidence="4" type="ORF">SAMN05660642_04634</name>
</gene>
<dbReference type="Pfam" id="PF07463">
    <property type="entry name" value="NUMOD4"/>
    <property type="match status" value="1"/>
</dbReference>
<dbReference type="InterPro" id="IPR003615">
    <property type="entry name" value="HNH_nuc"/>
</dbReference>
<protein>
    <submittedName>
        <fullName evidence="4">NUMOD4 motif-containing protein</fullName>
    </submittedName>
</protein>
<name>A0A1H0ANR7_9ACTN</name>
<reference evidence="5" key="1">
    <citation type="submission" date="2016-10" db="EMBL/GenBank/DDBJ databases">
        <authorList>
            <person name="Varghese N."/>
            <person name="Submissions S."/>
        </authorList>
    </citation>
    <scope>NUCLEOTIDE SEQUENCE [LARGE SCALE GENOMIC DNA]</scope>
    <source>
        <strain evidence="5">DSM 45419</strain>
    </source>
</reference>
<sequence length="136" mass="15485">MREQWKPVRGVPAYNVSNLGRVRSRRRSREPVVLAGWISDTNGYRHVWLCTDAGKTCRTVHTLVCEAFHGPRPRGHEARHLDGDSQNNRADNLRWGTPSQNRLDSVRHGTHRMVQLAAANRRKRLARTVDCSAAVI</sequence>
<organism evidence="4 5">
    <name type="scientific">Geodermatophilus siccatus</name>
    <dbReference type="NCBI Taxonomy" id="1137991"/>
    <lineage>
        <taxon>Bacteria</taxon>
        <taxon>Bacillati</taxon>
        <taxon>Actinomycetota</taxon>
        <taxon>Actinomycetes</taxon>
        <taxon>Geodermatophilales</taxon>
        <taxon>Geodermatophilaceae</taxon>
        <taxon>Geodermatophilus</taxon>
    </lineage>
</organism>
<feature type="compositionally biased region" description="Basic and acidic residues" evidence="1">
    <location>
        <begin position="74"/>
        <end position="83"/>
    </location>
</feature>